<dbReference type="PROSITE" id="PS50005">
    <property type="entry name" value="TPR"/>
    <property type="match status" value="1"/>
</dbReference>
<evidence type="ECO:0000313" key="5">
    <source>
        <dbReference type="Proteomes" id="UP000612055"/>
    </source>
</evidence>
<organism evidence="4 5">
    <name type="scientific">Edaphochlamys debaryana</name>
    <dbReference type="NCBI Taxonomy" id="47281"/>
    <lineage>
        <taxon>Eukaryota</taxon>
        <taxon>Viridiplantae</taxon>
        <taxon>Chlorophyta</taxon>
        <taxon>core chlorophytes</taxon>
        <taxon>Chlorophyceae</taxon>
        <taxon>CS clade</taxon>
        <taxon>Chlamydomonadales</taxon>
        <taxon>Chlamydomonadales incertae sedis</taxon>
        <taxon>Edaphochlamys</taxon>
    </lineage>
</organism>
<dbReference type="SUPFAM" id="SSF48371">
    <property type="entry name" value="ARM repeat"/>
    <property type="match status" value="1"/>
</dbReference>
<dbReference type="Pfam" id="PF21038">
    <property type="entry name" value="CEP104_N"/>
    <property type="match status" value="1"/>
</dbReference>
<feature type="repeat" description="TPR" evidence="1">
    <location>
        <begin position="755"/>
        <end position="788"/>
    </location>
</feature>
<dbReference type="SMART" id="SM00028">
    <property type="entry name" value="TPR"/>
    <property type="match status" value="2"/>
</dbReference>
<dbReference type="AlphaFoldDB" id="A0A836BPZ1"/>
<evidence type="ECO:0000256" key="2">
    <source>
        <dbReference type="SAM" id="MobiDB-lite"/>
    </source>
</evidence>
<protein>
    <recommendedName>
        <fullName evidence="3">TOG domain-containing protein</fullName>
    </recommendedName>
</protein>
<dbReference type="GO" id="GO:0005929">
    <property type="term" value="C:cilium"/>
    <property type="evidence" value="ECO:0007669"/>
    <property type="project" value="TreeGrafter"/>
</dbReference>
<dbReference type="InterPro" id="IPR052607">
    <property type="entry name" value="CEP104-like"/>
</dbReference>
<keyword evidence="5" id="KW-1185">Reference proteome</keyword>
<feature type="compositionally biased region" description="Pro residues" evidence="2">
    <location>
        <begin position="677"/>
        <end position="691"/>
    </location>
</feature>
<feature type="compositionally biased region" description="Pro residues" evidence="2">
    <location>
        <begin position="417"/>
        <end position="429"/>
    </location>
</feature>
<evidence type="ECO:0000256" key="1">
    <source>
        <dbReference type="PROSITE-ProRule" id="PRU00339"/>
    </source>
</evidence>
<feature type="compositionally biased region" description="Gly residues" evidence="2">
    <location>
        <begin position="698"/>
        <end position="708"/>
    </location>
</feature>
<dbReference type="PRINTS" id="PR00381">
    <property type="entry name" value="KINESINLIGHT"/>
</dbReference>
<feature type="domain" description="TOG" evidence="3">
    <location>
        <begin position="433"/>
        <end position="678"/>
    </location>
</feature>
<keyword evidence="1" id="KW-0802">TPR repeat</keyword>
<dbReference type="InterPro" id="IPR034085">
    <property type="entry name" value="TOG"/>
</dbReference>
<feature type="region of interest" description="Disordered" evidence="2">
    <location>
        <begin position="281"/>
        <end position="437"/>
    </location>
</feature>
<dbReference type="InterPro" id="IPR008979">
    <property type="entry name" value="Galactose-bd-like_sf"/>
</dbReference>
<dbReference type="Proteomes" id="UP000612055">
    <property type="component" value="Unassembled WGS sequence"/>
</dbReference>
<comment type="caution">
    <text evidence="4">The sequence shown here is derived from an EMBL/GenBank/DDBJ whole genome shotgun (WGS) entry which is preliminary data.</text>
</comment>
<dbReference type="PROSITE" id="PS50293">
    <property type="entry name" value="TPR_REGION"/>
    <property type="match status" value="1"/>
</dbReference>
<dbReference type="InterPro" id="IPR011990">
    <property type="entry name" value="TPR-like_helical_dom_sf"/>
</dbReference>
<accession>A0A836BPZ1</accession>
<evidence type="ECO:0000313" key="4">
    <source>
        <dbReference type="EMBL" id="KAG2484841.1"/>
    </source>
</evidence>
<sequence>MKALGGPQKLRYTVHACSGEDTDYPVRELLYHSPQTRGWQSPRFCKYPQEIVLRLEQTCKVQQIQILSHEYKIATRVEVFVGAPANPADTDPNACVFKRLGYLSFDSNERSNHQARELKSVHVNVSAFLVRLVIHRCHVNKLNIYNQVGIIALNLIGERLSPADNGPMGFLQLHPPVPTSQPYYNAAAADMADVNLDLHVDTVTAVKIRDLARQKDEAVAREDYDTAKVLKASIDRLKVVGQKIAQLEARKRAAVEKEDYDTAKAIKLDIDKLRAAGEGAAMAPTPSAAGAGKSPDDIFNRVMGGGGAKRVGGASGGGAPPPALAYDDQPVGGMGGRPGSGAAGSPGQRGPTITEVDDDYAPGPATHASANSRHQQYDDRPAMGRGRYTPSEDQMAAAAARRGVPPPPVGGSEGAPPGWPSDLPAPEPIPGAHGKDAEPLEDLAGEYVARAFFSKNWQLRDAALTHLSKEMGSGGFDGKRDWFRTLTRMVARGMKDKVANVFLGCLALLPVMVDHATAAGVSPREVEGLCEAVLPLLVDKLGDNNARLREASKESIMFLASIKDAQLHTHTNIIVKPIKNQSAWRPVLGVLGVLRDLLPLVGISRNNDGFDLAEVMDFVGKAYNSQNADVRAEAVRVTKEVADLVGQAIRKFMPKDINPKLKEQVDAVLDGAADLPPSGPAPPPGPPPRQPAPRHSNAGGGGGPGGGKPPKAGGRPPPGPPPPPPPPPAPDDPSGFEAELDAREHELGPDHPDVAESCSNLAILYNQRGEYDRALPLYERALDIYERHFGPDHPEVAHTLTDLAVLHLEQGREDVGRPLLERALLIQETNLGPDHPDVLAIRDVLNSE</sequence>
<gene>
    <name evidence="4" type="ORF">HYH03_016407</name>
</gene>
<name>A0A836BPZ1_9CHLO</name>
<dbReference type="OrthoDB" id="66599at2759"/>
<dbReference type="PANTHER" id="PTHR13371">
    <property type="entry name" value="GLYCINE-, GLUTAMATE-, THIENYLCYCLOHEXYLPIPERIDINE-BINDING PROTEIN"/>
    <property type="match status" value="1"/>
</dbReference>
<dbReference type="SMART" id="SM01349">
    <property type="entry name" value="TOG"/>
    <property type="match status" value="1"/>
</dbReference>
<feature type="compositionally biased region" description="Gly residues" evidence="2">
    <location>
        <begin position="332"/>
        <end position="344"/>
    </location>
</feature>
<dbReference type="EMBL" id="JAEHOE010000141">
    <property type="protein sequence ID" value="KAG2484841.1"/>
    <property type="molecule type" value="Genomic_DNA"/>
</dbReference>
<proteinExistence type="predicted"/>
<dbReference type="Pfam" id="PF13374">
    <property type="entry name" value="TPR_10"/>
    <property type="match status" value="2"/>
</dbReference>
<dbReference type="InterPro" id="IPR048739">
    <property type="entry name" value="CEP104_N"/>
</dbReference>
<dbReference type="PANTHER" id="PTHR13371:SF0">
    <property type="entry name" value="CENTROSOMAL PROTEIN OF 104 KDA"/>
    <property type="match status" value="1"/>
</dbReference>
<feature type="compositionally biased region" description="Low complexity" evidence="2">
    <location>
        <begin position="281"/>
        <end position="292"/>
    </location>
</feature>
<feature type="compositionally biased region" description="Gly residues" evidence="2">
    <location>
        <begin position="303"/>
        <end position="318"/>
    </location>
</feature>
<dbReference type="Gene3D" id="1.25.40.10">
    <property type="entry name" value="Tetratricopeptide repeat domain"/>
    <property type="match status" value="1"/>
</dbReference>
<dbReference type="Pfam" id="PF21040">
    <property type="entry name" value="CEP104-like_TOG"/>
    <property type="match status" value="1"/>
</dbReference>
<dbReference type="InterPro" id="IPR011989">
    <property type="entry name" value="ARM-like"/>
</dbReference>
<evidence type="ECO:0000259" key="3">
    <source>
        <dbReference type="SMART" id="SM01349"/>
    </source>
</evidence>
<dbReference type="SUPFAM" id="SSF48452">
    <property type="entry name" value="TPR-like"/>
    <property type="match status" value="1"/>
</dbReference>
<dbReference type="InterPro" id="IPR016024">
    <property type="entry name" value="ARM-type_fold"/>
</dbReference>
<feature type="region of interest" description="Disordered" evidence="2">
    <location>
        <begin position="671"/>
        <end position="736"/>
    </location>
</feature>
<dbReference type="Gene3D" id="2.60.120.260">
    <property type="entry name" value="Galactose-binding domain-like"/>
    <property type="match status" value="1"/>
</dbReference>
<dbReference type="SUPFAM" id="SSF49785">
    <property type="entry name" value="Galactose-binding domain-like"/>
    <property type="match status" value="1"/>
</dbReference>
<feature type="compositionally biased region" description="Pro residues" evidence="2">
    <location>
        <begin position="715"/>
        <end position="731"/>
    </location>
</feature>
<reference evidence="4" key="1">
    <citation type="journal article" date="2020" name="bioRxiv">
        <title>Comparative genomics of Chlamydomonas.</title>
        <authorList>
            <person name="Craig R.J."/>
            <person name="Hasan A.R."/>
            <person name="Ness R.W."/>
            <person name="Keightley P.D."/>
        </authorList>
    </citation>
    <scope>NUCLEOTIDE SEQUENCE</scope>
    <source>
        <strain evidence="4">CCAP 11/70</strain>
    </source>
</reference>
<dbReference type="InterPro" id="IPR019734">
    <property type="entry name" value="TPR_rpt"/>
</dbReference>
<dbReference type="Gene3D" id="1.25.10.10">
    <property type="entry name" value="Leucine-rich Repeat Variant"/>
    <property type="match status" value="1"/>
</dbReference>